<evidence type="ECO:0000313" key="1">
    <source>
        <dbReference type="EMBL" id="GGB19272.1"/>
    </source>
</evidence>
<accession>A0A8J2UHR8</accession>
<name>A0A8J2UHR8_9BACT</name>
<dbReference type="AlphaFoldDB" id="A0A8J2UHR8"/>
<organism evidence="1 2">
    <name type="scientific">Puia dinghuensis</name>
    <dbReference type="NCBI Taxonomy" id="1792502"/>
    <lineage>
        <taxon>Bacteria</taxon>
        <taxon>Pseudomonadati</taxon>
        <taxon>Bacteroidota</taxon>
        <taxon>Chitinophagia</taxon>
        <taxon>Chitinophagales</taxon>
        <taxon>Chitinophagaceae</taxon>
        <taxon>Puia</taxon>
    </lineage>
</organism>
<dbReference type="Proteomes" id="UP000607559">
    <property type="component" value="Unassembled WGS sequence"/>
</dbReference>
<protein>
    <submittedName>
        <fullName evidence="1">Uncharacterized protein</fullName>
    </submittedName>
</protein>
<proteinExistence type="predicted"/>
<reference evidence="1" key="2">
    <citation type="submission" date="2020-09" db="EMBL/GenBank/DDBJ databases">
        <authorList>
            <person name="Sun Q."/>
            <person name="Zhou Y."/>
        </authorList>
    </citation>
    <scope>NUCLEOTIDE SEQUENCE</scope>
    <source>
        <strain evidence="1">CGMCC 1.15448</strain>
    </source>
</reference>
<dbReference type="EMBL" id="BMJC01000005">
    <property type="protein sequence ID" value="GGB19272.1"/>
    <property type="molecule type" value="Genomic_DNA"/>
</dbReference>
<sequence>MQRDERYKNVKNLIEAGKITAFRQIFTSKALPKTVLAQDLGMHHQTFNKLLKTPQRFTYENAFHIASLLEIDKKAVVDLIYNQCIEDLKGKKRK</sequence>
<gene>
    <name evidence="1" type="ORF">GCM10011511_48680</name>
</gene>
<keyword evidence="2" id="KW-1185">Reference proteome</keyword>
<reference evidence="1" key="1">
    <citation type="journal article" date="2014" name="Int. J. Syst. Evol. Microbiol.">
        <title>Complete genome sequence of Corynebacterium casei LMG S-19264T (=DSM 44701T), isolated from a smear-ripened cheese.</title>
        <authorList>
            <consortium name="US DOE Joint Genome Institute (JGI-PGF)"/>
            <person name="Walter F."/>
            <person name="Albersmeier A."/>
            <person name="Kalinowski J."/>
            <person name="Ruckert C."/>
        </authorList>
    </citation>
    <scope>NUCLEOTIDE SEQUENCE</scope>
    <source>
        <strain evidence="1">CGMCC 1.15448</strain>
    </source>
</reference>
<dbReference type="RefSeq" id="WP_188936681.1">
    <property type="nucleotide sequence ID" value="NZ_BMJC01000005.1"/>
</dbReference>
<comment type="caution">
    <text evidence="1">The sequence shown here is derived from an EMBL/GenBank/DDBJ whole genome shotgun (WGS) entry which is preliminary data.</text>
</comment>
<evidence type="ECO:0000313" key="2">
    <source>
        <dbReference type="Proteomes" id="UP000607559"/>
    </source>
</evidence>